<evidence type="ECO:0000313" key="2">
    <source>
        <dbReference type="Proteomes" id="UP000186096"/>
    </source>
</evidence>
<accession>A0A1N7DLV7</accession>
<proteinExistence type="predicted"/>
<gene>
    <name evidence="1" type="ORF">SAMN05421833_1155</name>
</gene>
<dbReference type="GO" id="GO:0016301">
    <property type="term" value="F:kinase activity"/>
    <property type="evidence" value="ECO:0007669"/>
    <property type="project" value="UniProtKB-KW"/>
</dbReference>
<name>A0A1N7DLV7_9ACTN</name>
<keyword evidence="1" id="KW-0418">Kinase</keyword>
<dbReference type="Gene3D" id="3.40.50.300">
    <property type="entry name" value="P-loop containing nucleotide triphosphate hydrolases"/>
    <property type="match status" value="1"/>
</dbReference>
<dbReference type="RefSeq" id="WP_076437010.1">
    <property type="nucleotide sequence ID" value="NZ_FTNI01000015.1"/>
</dbReference>
<dbReference type="Pfam" id="PF13671">
    <property type="entry name" value="AAA_33"/>
    <property type="match status" value="1"/>
</dbReference>
<dbReference type="Proteomes" id="UP000186096">
    <property type="component" value="Unassembled WGS sequence"/>
</dbReference>
<dbReference type="SUPFAM" id="SSF52540">
    <property type="entry name" value="P-loop containing nucleoside triphosphate hydrolases"/>
    <property type="match status" value="1"/>
</dbReference>
<protein>
    <submittedName>
        <fullName evidence="1">Shikimate kinase</fullName>
    </submittedName>
</protein>
<reference evidence="2" key="1">
    <citation type="submission" date="2017-01" db="EMBL/GenBank/DDBJ databases">
        <authorList>
            <person name="Varghese N."/>
            <person name="Submissions S."/>
        </authorList>
    </citation>
    <scope>NUCLEOTIDE SEQUENCE [LARGE SCALE GENOMIC DNA]</scope>
    <source>
        <strain evidence="2">ATCC 12950</strain>
    </source>
</reference>
<sequence>MIVWLNGTFGAGKTTTSAELVRLIPEAHFFDPEQVGIMLRHATGLPKVEDFQDWALWRTLVVETVTRLAGQLGGVLVLAQTVLVEDYWQEIRAGLETAGIPLHHFVLHADRATLVRRIEGDPQLPPSWRLDHLTAYQDALPWLSREARIVDTTHLPPTGVAAHIAAAVTPDRT</sequence>
<organism evidence="1 2">
    <name type="scientific">Microbispora rosea</name>
    <dbReference type="NCBI Taxonomy" id="58117"/>
    <lineage>
        <taxon>Bacteria</taxon>
        <taxon>Bacillati</taxon>
        <taxon>Actinomycetota</taxon>
        <taxon>Actinomycetes</taxon>
        <taxon>Streptosporangiales</taxon>
        <taxon>Streptosporangiaceae</taxon>
        <taxon>Microbispora</taxon>
    </lineage>
</organism>
<dbReference type="InterPro" id="IPR027417">
    <property type="entry name" value="P-loop_NTPase"/>
</dbReference>
<dbReference type="STRING" id="58117.SAMN05421833_1155"/>
<keyword evidence="1" id="KW-0808">Transferase</keyword>
<evidence type="ECO:0000313" key="1">
    <source>
        <dbReference type="EMBL" id="SIR76718.1"/>
    </source>
</evidence>
<dbReference type="OrthoDB" id="9799092at2"/>
<keyword evidence="2" id="KW-1185">Reference proteome</keyword>
<dbReference type="AlphaFoldDB" id="A0A1N7DLV7"/>
<dbReference type="EMBL" id="FTNI01000015">
    <property type="protein sequence ID" value="SIR76718.1"/>
    <property type="molecule type" value="Genomic_DNA"/>
</dbReference>